<evidence type="ECO:0000313" key="2">
    <source>
        <dbReference type="Proteomes" id="UP000268014"/>
    </source>
</evidence>
<dbReference type="AlphaFoldDB" id="A0A0N4X1P3"/>
<evidence type="ECO:0000313" key="3">
    <source>
        <dbReference type="WBParaSite" id="HPLM_0001825001-mRNA-1"/>
    </source>
</evidence>
<dbReference type="Proteomes" id="UP000268014">
    <property type="component" value="Unassembled WGS sequence"/>
</dbReference>
<dbReference type="WBParaSite" id="HPLM_0001825001-mRNA-1">
    <property type="protein sequence ID" value="HPLM_0001825001-mRNA-1"/>
    <property type="gene ID" value="HPLM_0001825001"/>
</dbReference>
<dbReference type="EMBL" id="UZAF01020435">
    <property type="protein sequence ID" value="VDO69870.1"/>
    <property type="molecule type" value="Genomic_DNA"/>
</dbReference>
<reference evidence="1 2" key="2">
    <citation type="submission" date="2018-11" db="EMBL/GenBank/DDBJ databases">
        <authorList>
            <consortium name="Pathogen Informatics"/>
        </authorList>
    </citation>
    <scope>NUCLEOTIDE SEQUENCE [LARGE SCALE GENOMIC DNA]</scope>
    <source>
        <strain evidence="1 2">MHpl1</strain>
    </source>
</reference>
<keyword evidence="2" id="KW-1185">Reference proteome</keyword>
<gene>
    <name evidence="1" type="ORF">HPLM_LOCUS18242</name>
</gene>
<evidence type="ECO:0000313" key="1">
    <source>
        <dbReference type="EMBL" id="VDO69870.1"/>
    </source>
</evidence>
<name>A0A0N4X1P3_HAEPC</name>
<sequence>MGRNMKQEFLPTCSFCLLTFPNEAGLQVHEIRCSRKVEATHAETERVKFDATITIHNATKNPENDAYNRHPLKRRLLAAAAFEQHSPTKILRPARTEWSEIVVTNERKTPTADMKEAGAKIDVKSDAPCSTRRYTAGRGCSRQRADDGKAACPKRDDHAAGADLLSGSCDGEFPVVSCLYAVTRKPVHIIGARGRFCAR</sequence>
<reference evidence="3" key="1">
    <citation type="submission" date="2017-02" db="UniProtKB">
        <authorList>
            <consortium name="WormBaseParasite"/>
        </authorList>
    </citation>
    <scope>IDENTIFICATION</scope>
</reference>
<accession>A0A0N4X1P3</accession>
<organism evidence="3">
    <name type="scientific">Haemonchus placei</name>
    <name type="common">Barber's pole worm</name>
    <dbReference type="NCBI Taxonomy" id="6290"/>
    <lineage>
        <taxon>Eukaryota</taxon>
        <taxon>Metazoa</taxon>
        <taxon>Ecdysozoa</taxon>
        <taxon>Nematoda</taxon>
        <taxon>Chromadorea</taxon>
        <taxon>Rhabditida</taxon>
        <taxon>Rhabditina</taxon>
        <taxon>Rhabditomorpha</taxon>
        <taxon>Strongyloidea</taxon>
        <taxon>Trichostrongylidae</taxon>
        <taxon>Haemonchus</taxon>
    </lineage>
</organism>
<dbReference type="OrthoDB" id="10042249at2759"/>
<proteinExistence type="predicted"/>
<protein>
    <submittedName>
        <fullName evidence="3">C2H2-type domain-containing protein</fullName>
    </submittedName>
</protein>